<gene>
    <name evidence="1" type="ORF">E2986_13780</name>
</gene>
<dbReference type="Proteomes" id="UP000655588">
    <property type="component" value="Unassembled WGS sequence"/>
</dbReference>
<dbReference type="EMBL" id="WNWW01000059">
    <property type="protein sequence ID" value="KAF3430428.1"/>
    <property type="molecule type" value="Genomic_DNA"/>
</dbReference>
<name>A0A833SP66_9HYME</name>
<sequence>MKKLGKLRTSYSEFRTSSCVARRARQSSPAACPRQLSHRSPGLKNVCFNRPSLELEILGYDCIKVSRSLKIDEVQCFRTTRWLNKLLDSVSKAIDYREPVATLSASRSATNGIVCQSRCRRAILTNPDLLSSTPWSRLLENDFWGTPLNDRGSHGSYRPLCVATFRLNHLLGGLEPWGYHLVNVALHAACTVLVVRVARKVLPGRNNLGHAITGFLFAAHPIHSEAVAGVVGRADLLACLLTLTAFLAYSAHCERTRSPFPLLLALVSSTMATLAKETGISSLALCLLWELCRGESSRKRN</sequence>
<proteinExistence type="predicted"/>
<dbReference type="PANTHER" id="PTHR44216">
    <property type="entry name" value="PROTEIN O-MANNOSYL-TRANSFERASE TMTC2"/>
    <property type="match status" value="1"/>
</dbReference>
<dbReference type="GO" id="GO:0005789">
    <property type="term" value="C:endoplasmic reticulum membrane"/>
    <property type="evidence" value="ECO:0007669"/>
    <property type="project" value="TreeGrafter"/>
</dbReference>
<comment type="caution">
    <text evidence="1">The sequence shown here is derived from an EMBL/GenBank/DDBJ whole genome shotgun (WGS) entry which is preliminary data.</text>
</comment>
<organism evidence="1 2">
    <name type="scientific">Frieseomelitta varia</name>
    <dbReference type="NCBI Taxonomy" id="561572"/>
    <lineage>
        <taxon>Eukaryota</taxon>
        <taxon>Metazoa</taxon>
        <taxon>Ecdysozoa</taxon>
        <taxon>Arthropoda</taxon>
        <taxon>Hexapoda</taxon>
        <taxon>Insecta</taxon>
        <taxon>Pterygota</taxon>
        <taxon>Neoptera</taxon>
        <taxon>Endopterygota</taxon>
        <taxon>Hymenoptera</taxon>
        <taxon>Apocrita</taxon>
        <taxon>Aculeata</taxon>
        <taxon>Apoidea</taxon>
        <taxon>Anthophila</taxon>
        <taxon>Apidae</taxon>
        <taxon>Frieseomelitta</taxon>
    </lineage>
</organism>
<accession>A0A833SP66</accession>
<reference evidence="1" key="1">
    <citation type="submission" date="2019-11" db="EMBL/GenBank/DDBJ databases">
        <title>The nuclear and mitochondrial genomes of Frieseomelitta varia - a highly eusocial stingless bee (Meliponini) with a permanently sterile worker caste.</title>
        <authorList>
            <person name="Freitas F.C.P."/>
            <person name="Lourenco A.P."/>
            <person name="Nunes F.M.F."/>
            <person name="Paschoal A.R."/>
            <person name="Abreu F.C.P."/>
            <person name="Barbin F.O."/>
            <person name="Bataglia L."/>
            <person name="Cardoso-Junior C.A.M."/>
            <person name="Cervoni M.S."/>
            <person name="Silva S.R."/>
            <person name="Dalarmi F."/>
            <person name="Del Lama M.A."/>
            <person name="Depintor T.S."/>
            <person name="Ferreira K.M."/>
            <person name="Goria P.S."/>
            <person name="Jaskot M.C."/>
            <person name="Lago D.C."/>
            <person name="Luna-Lucena D."/>
            <person name="Moda L.M."/>
            <person name="Nascimento L."/>
            <person name="Pedrino M."/>
            <person name="Rabico F.O."/>
            <person name="Sanches F.C."/>
            <person name="Santos D.E."/>
            <person name="Santos C.G."/>
            <person name="Vieira J."/>
            <person name="Lopes T.F."/>
            <person name="Barchuk A.R."/>
            <person name="Hartfelder K."/>
            <person name="Simoes Z.L.P."/>
            <person name="Bitondi M.M.G."/>
            <person name="Pinheiro D.G."/>
        </authorList>
    </citation>
    <scope>NUCLEOTIDE SEQUENCE</scope>
    <source>
        <strain evidence="1">USP_RPSP 00005682</strain>
        <tissue evidence="1">Whole individual</tissue>
    </source>
</reference>
<dbReference type="GO" id="GO:0000030">
    <property type="term" value="F:mannosyltransferase activity"/>
    <property type="evidence" value="ECO:0007669"/>
    <property type="project" value="TreeGrafter"/>
</dbReference>
<dbReference type="GO" id="GO:0035269">
    <property type="term" value="P:protein O-linked glycosylation via mannose"/>
    <property type="evidence" value="ECO:0007669"/>
    <property type="project" value="TreeGrafter"/>
</dbReference>
<evidence type="ECO:0000313" key="1">
    <source>
        <dbReference type="EMBL" id="KAF3430428.1"/>
    </source>
</evidence>
<dbReference type="InterPro" id="IPR052384">
    <property type="entry name" value="TMTC_O-mannosyltransferase"/>
</dbReference>
<keyword evidence="2" id="KW-1185">Reference proteome</keyword>
<dbReference type="PANTHER" id="PTHR44216:SF3">
    <property type="entry name" value="PROTEIN O-MANNOSYL-TRANSFERASE TMTC2"/>
    <property type="match status" value="1"/>
</dbReference>
<protein>
    <submittedName>
        <fullName evidence="1">Uncharacterized protein</fullName>
    </submittedName>
</protein>
<dbReference type="AlphaFoldDB" id="A0A833SP66"/>
<evidence type="ECO:0000313" key="2">
    <source>
        <dbReference type="Proteomes" id="UP000655588"/>
    </source>
</evidence>